<organism evidence="1 2">
    <name type="scientific">Colletotrichum truncatum</name>
    <name type="common">Anthracnose fungus</name>
    <name type="synonym">Colletotrichum capsici</name>
    <dbReference type="NCBI Taxonomy" id="5467"/>
    <lineage>
        <taxon>Eukaryota</taxon>
        <taxon>Fungi</taxon>
        <taxon>Dikarya</taxon>
        <taxon>Ascomycota</taxon>
        <taxon>Pezizomycotina</taxon>
        <taxon>Sordariomycetes</taxon>
        <taxon>Hypocreomycetidae</taxon>
        <taxon>Glomerellales</taxon>
        <taxon>Glomerellaceae</taxon>
        <taxon>Colletotrichum</taxon>
        <taxon>Colletotrichum truncatum species complex</taxon>
    </lineage>
</organism>
<protein>
    <submittedName>
        <fullName evidence="1">Uncharacterized protein</fullName>
    </submittedName>
</protein>
<proteinExistence type="predicted"/>
<evidence type="ECO:0000313" key="1">
    <source>
        <dbReference type="EMBL" id="KAL0933945.1"/>
    </source>
</evidence>
<reference evidence="1 2" key="1">
    <citation type="journal article" date="2020" name="Phytopathology">
        <title>Genome Sequence Resources of Colletotrichum truncatum, C. plurivorum, C. musicola, and C. sojae: Four Species Pathogenic to Soybean (Glycine max).</title>
        <authorList>
            <person name="Rogerio F."/>
            <person name="Boufleur T.R."/>
            <person name="Ciampi-Guillardi M."/>
            <person name="Sukno S.A."/>
            <person name="Thon M.R."/>
            <person name="Massola Junior N.S."/>
            <person name="Baroncelli R."/>
        </authorList>
    </citation>
    <scope>NUCLEOTIDE SEQUENCE [LARGE SCALE GENOMIC DNA]</scope>
    <source>
        <strain evidence="1 2">CMES1059</strain>
    </source>
</reference>
<sequence>MDLEQGLSQPTNSFPNPAKLPSITSGLPAIDDGRIHIDLRRVSSKTLARVVGTNPDYKPSGTLGSPPPYSPSPRKVIPLNIVIQVVGSRGDVQPFVALGNELQKHGHRVRIATHNVFKKFITDSYLEFYPIGGDPADLMAYMVKNPGLIPSMDSVRAGDIQKKRKMIAELLNGCWLSCIEPDPDSGRPFVASSIIANPPSFAHVHCAQALGIPLHLMFTMPWTSTASFPHPLASITADGLGVSQGQLNNMSYSVFEWMTWQGLGDVINEWRSSMLDLEPITISSGPKLADSLQVPFTYCWSPALVPKPNDWPSYIDVCGFFFREPPPFEPSLDLEEFLARGSEPVYIGFGSIVIDDPERLTNILVNAVRKSGTRAIISRGWYNLGSGIQLEDENILFLGDCPHEWLFQKVSAVVHHGGAGTTACGLRNGVPTLIVPFFGDQPFWGEMVARAGAGPPPIGHKSLDATNLAEAITFCLQEDTKSAAKQLAAKMSHEAGVPAAADSFHRHFPFEHASCNLLPNQPAAWTYKRGKTKLKLSKLAAEILIDHLKIDGRRLQLFRPKPVYIDTDRWDPVTAALSSSLTVGTEMLTAAVDIVRKPVKAYKTESTSNRSDKTDDLVLAKTLNSTKEPQVMKQDRSCLGSSRVVMGSATTATGVFVTSIIRGSYVNVPLAITEGLRAVPKLYGEDVPDHEPITGWKSGTRVAGHQFALGLAYGVCDIFVQPYLGARKEGGLGAVKGLGKGFVGTVTKIGSGALGLFAYPAQGIYRSIRTRRRNSAVGAIQAAMLAEGKHELAKWRCDATTGIEESLLERFASICANQQ</sequence>
<gene>
    <name evidence="1" type="ORF">CTRU02_210744</name>
</gene>
<dbReference type="Proteomes" id="UP000805649">
    <property type="component" value="Unassembled WGS sequence"/>
</dbReference>
<name>A0ACC3YPW9_COLTU</name>
<accession>A0ACC3YPW9</accession>
<evidence type="ECO:0000313" key="2">
    <source>
        <dbReference type="Proteomes" id="UP000805649"/>
    </source>
</evidence>
<keyword evidence="2" id="KW-1185">Reference proteome</keyword>
<comment type="caution">
    <text evidence="1">The sequence shown here is derived from an EMBL/GenBank/DDBJ whole genome shotgun (WGS) entry which is preliminary data.</text>
</comment>
<dbReference type="EMBL" id="VUJX02000007">
    <property type="protein sequence ID" value="KAL0933945.1"/>
    <property type="molecule type" value="Genomic_DNA"/>
</dbReference>